<dbReference type="EMBL" id="QRBI01000144">
    <property type="protein sequence ID" value="RMC00641.1"/>
    <property type="molecule type" value="Genomic_DNA"/>
</dbReference>
<evidence type="ECO:0000256" key="1">
    <source>
        <dbReference type="SAM" id="MobiDB-lite"/>
    </source>
</evidence>
<protein>
    <submittedName>
        <fullName evidence="2">Uncharacterized protein</fullName>
    </submittedName>
</protein>
<dbReference type="AlphaFoldDB" id="A0A3M0JK05"/>
<gene>
    <name evidence="2" type="ORF">DUI87_23258</name>
</gene>
<evidence type="ECO:0000313" key="2">
    <source>
        <dbReference type="EMBL" id="RMC00641.1"/>
    </source>
</evidence>
<name>A0A3M0JK05_HIRRU</name>
<reference evidence="2 3" key="1">
    <citation type="submission" date="2018-07" db="EMBL/GenBank/DDBJ databases">
        <title>A high quality draft genome assembly of the barn swallow (H. rustica rustica).</title>
        <authorList>
            <person name="Formenti G."/>
            <person name="Chiara M."/>
            <person name="Poveda L."/>
            <person name="Francoijs K.-J."/>
            <person name="Bonisoli-Alquati A."/>
            <person name="Canova L."/>
            <person name="Gianfranceschi L."/>
            <person name="Horner D.S."/>
            <person name="Saino N."/>
        </authorList>
    </citation>
    <scope>NUCLEOTIDE SEQUENCE [LARGE SCALE GENOMIC DNA]</scope>
    <source>
        <strain evidence="2">Chelidonia</strain>
        <tissue evidence="2">Blood</tissue>
    </source>
</reference>
<comment type="caution">
    <text evidence="2">The sequence shown here is derived from an EMBL/GenBank/DDBJ whole genome shotgun (WGS) entry which is preliminary data.</text>
</comment>
<dbReference type="OrthoDB" id="10522097at2759"/>
<keyword evidence="3" id="KW-1185">Reference proteome</keyword>
<organism evidence="2 3">
    <name type="scientific">Hirundo rustica rustica</name>
    <dbReference type="NCBI Taxonomy" id="333673"/>
    <lineage>
        <taxon>Eukaryota</taxon>
        <taxon>Metazoa</taxon>
        <taxon>Chordata</taxon>
        <taxon>Craniata</taxon>
        <taxon>Vertebrata</taxon>
        <taxon>Euteleostomi</taxon>
        <taxon>Archelosauria</taxon>
        <taxon>Archosauria</taxon>
        <taxon>Dinosauria</taxon>
        <taxon>Saurischia</taxon>
        <taxon>Theropoda</taxon>
        <taxon>Coelurosauria</taxon>
        <taxon>Aves</taxon>
        <taxon>Neognathae</taxon>
        <taxon>Neoaves</taxon>
        <taxon>Telluraves</taxon>
        <taxon>Australaves</taxon>
        <taxon>Passeriformes</taxon>
        <taxon>Sylvioidea</taxon>
        <taxon>Hirundinidae</taxon>
        <taxon>Hirundo</taxon>
    </lineage>
</organism>
<sequence>MKWEWLQKQSAVGKLSIFVLSIHIDKIHGNIGSMSSCKCFNEFMQLGILFDDGTIAYFEKNEGCGPVGANPEEGHEVDKRTGAYEDRLRSVGLFSLEKSGLCEDLNSSLPVSEGGLQGSQRGTLHQKLQ</sequence>
<dbReference type="Proteomes" id="UP000269221">
    <property type="component" value="Unassembled WGS sequence"/>
</dbReference>
<proteinExistence type="predicted"/>
<feature type="region of interest" description="Disordered" evidence="1">
    <location>
        <begin position="108"/>
        <end position="129"/>
    </location>
</feature>
<evidence type="ECO:0000313" key="3">
    <source>
        <dbReference type="Proteomes" id="UP000269221"/>
    </source>
</evidence>
<accession>A0A3M0JK05</accession>